<evidence type="ECO:0000313" key="2">
    <source>
        <dbReference type="EMBL" id="PSO06086.1"/>
    </source>
</evidence>
<accession>A0A2R6C5T0</accession>
<protein>
    <submittedName>
        <fullName evidence="2">Uncharacterized protein</fullName>
    </submittedName>
</protein>
<gene>
    <name evidence="2" type="ORF">B9Q04_17860</name>
</gene>
<proteinExistence type="predicted"/>
<keyword evidence="1" id="KW-1133">Transmembrane helix</keyword>
<dbReference type="EMBL" id="NEXF01000604">
    <property type="protein sequence ID" value="PSO06086.1"/>
    <property type="molecule type" value="Genomic_DNA"/>
</dbReference>
<sequence length="65" mass="7659">MDFGLLQWAKFLLALCVLIIYAPPQKRVSQFGTPTSACFNQHTTDRYVYQNKPKFNVYGKFRHYP</sequence>
<evidence type="ECO:0000256" key="1">
    <source>
        <dbReference type="SAM" id="Phobius"/>
    </source>
</evidence>
<organism evidence="2 3">
    <name type="scientific">Candidatus Marsarchaeota G2 archaeon BE_D</name>
    <dbReference type="NCBI Taxonomy" id="1978158"/>
    <lineage>
        <taxon>Archaea</taxon>
        <taxon>Candidatus Marsarchaeota</taxon>
        <taxon>Candidatus Marsarchaeota group 2</taxon>
    </lineage>
</organism>
<dbReference type="Proteomes" id="UP000242015">
    <property type="component" value="Unassembled WGS sequence"/>
</dbReference>
<name>A0A2R6C5T0_9ARCH</name>
<reference evidence="2 3" key="1">
    <citation type="submission" date="2017-04" db="EMBL/GenBank/DDBJ databases">
        <title>Novel microbial lineages endemic to geothermal iron-oxide mats fill important gaps in the evolutionary history of Archaea.</title>
        <authorList>
            <person name="Jay Z.J."/>
            <person name="Beam J.P."/>
            <person name="Dlakic M."/>
            <person name="Rusch D.B."/>
            <person name="Kozubal M.A."/>
            <person name="Inskeep W.P."/>
        </authorList>
    </citation>
    <scope>NUCLEOTIDE SEQUENCE [LARGE SCALE GENOMIC DNA]</scope>
    <source>
        <strain evidence="2">BE_D</strain>
    </source>
</reference>
<keyword evidence="1" id="KW-0472">Membrane</keyword>
<comment type="caution">
    <text evidence="2">The sequence shown here is derived from an EMBL/GenBank/DDBJ whole genome shotgun (WGS) entry which is preliminary data.</text>
</comment>
<dbReference type="AlphaFoldDB" id="A0A2R6C5T0"/>
<evidence type="ECO:0000313" key="3">
    <source>
        <dbReference type="Proteomes" id="UP000242015"/>
    </source>
</evidence>
<feature type="transmembrane region" description="Helical" evidence="1">
    <location>
        <begin position="6"/>
        <end position="22"/>
    </location>
</feature>
<keyword evidence="1" id="KW-0812">Transmembrane</keyword>